<organism evidence="2 3">
    <name type="scientific">Erysiphe pulchra</name>
    <dbReference type="NCBI Taxonomy" id="225359"/>
    <lineage>
        <taxon>Eukaryota</taxon>
        <taxon>Fungi</taxon>
        <taxon>Dikarya</taxon>
        <taxon>Ascomycota</taxon>
        <taxon>Pezizomycotina</taxon>
        <taxon>Leotiomycetes</taxon>
        <taxon>Erysiphales</taxon>
        <taxon>Erysiphaceae</taxon>
        <taxon>Erysiphe</taxon>
    </lineage>
</organism>
<protein>
    <submittedName>
        <fullName evidence="2">Uncharacterized protein</fullName>
    </submittedName>
</protein>
<sequence length="191" mass="21329">MHGLLISISLFVSFLSFLVAGKTSALQLQDAFGVSNYGFKCSEKIYEKHEIYAAAKKLCDARITRPHVIYEKAEDNGHLELWTRVFLSKFLDVSGGPFTLMPILRDGSLYPIDLPPASRISKNKAGEIVHIIAGPDRLVIDQECNVICALTDYDYLGFLGGRVELCQVLEAPEESTRSLESPREPSHRSFH</sequence>
<proteinExistence type="predicted"/>
<feature type="signal peptide" evidence="1">
    <location>
        <begin position="1"/>
        <end position="25"/>
    </location>
</feature>
<feature type="non-terminal residue" evidence="2">
    <location>
        <position position="191"/>
    </location>
</feature>
<dbReference type="OrthoDB" id="10429928at2759"/>
<comment type="caution">
    <text evidence="2">The sequence shown here is derived from an EMBL/GenBank/DDBJ whole genome shotgun (WGS) entry which is preliminary data.</text>
</comment>
<reference evidence="2 3" key="1">
    <citation type="submission" date="2017-10" db="EMBL/GenBank/DDBJ databases">
        <title>Development of genomic resources for the powdery mildew, Erysiphe pulchra.</title>
        <authorList>
            <person name="Wadl P.A."/>
            <person name="Mack B.M."/>
            <person name="Moore G."/>
            <person name="Beltz S.B."/>
        </authorList>
    </citation>
    <scope>NUCLEOTIDE SEQUENCE [LARGE SCALE GENOMIC DNA]</scope>
    <source>
        <strain evidence="2">Cflorida</strain>
    </source>
</reference>
<gene>
    <name evidence="2" type="ORF">EPUL_004519</name>
</gene>
<dbReference type="Proteomes" id="UP000237438">
    <property type="component" value="Unassembled WGS sequence"/>
</dbReference>
<keyword evidence="1" id="KW-0732">Signal</keyword>
<accession>A0A2S4Q145</accession>
<keyword evidence="3" id="KW-1185">Reference proteome</keyword>
<evidence type="ECO:0000256" key="1">
    <source>
        <dbReference type="SAM" id="SignalP"/>
    </source>
</evidence>
<name>A0A2S4Q145_9PEZI</name>
<evidence type="ECO:0000313" key="3">
    <source>
        <dbReference type="Proteomes" id="UP000237438"/>
    </source>
</evidence>
<evidence type="ECO:0000313" key="2">
    <source>
        <dbReference type="EMBL" id="POS88003.1"/>
    </source>
</evidence>
<dbReference type="EMBL" id="PEDP01000043">
    <property type="protein sequence ID" value="POS88003.1"/>
    <property type="molecule type" value="Genomic_DNA"/>
</dbReference>
<dbReference type="AlphaFoldDB" id="A0A2S4Q145"/>
<feature type="chain" id="PRO_5015708282" evidence="1">
    <location>
        <begin position="26"/>
        <end position="191"/>
    </location>
</feature>